<evidence type="ECO:0000259" key="1">
    <source>
        <dbReference type="Pfam" id="PF01636"/>
    </source>
</evidence>
<dbReference type="InterPro" id="IPR002575">
    <property type="entry name" value="Aminoglycoside_PTrfase"/>
</dbReference>
<dbReference type="Pfam" id="PF01636">
    <property type="entry name" value="APH"/>
    <property type="match status" value="1"/>
</dbReference>
<accession>A0AAN6IZS4</accession>
<feature type="domain" description="Aminoglycoside phosphotransferase" evidence="1">
    <location>
        <begin position="2"/>
        <end position="173"/>
    </location>
</feature>
<dbReference type="EMBL" id="JASUXU010000140">
    <property type="protein sequence ID" value="KAK0303820.1"/>
    <property type="molecule type" value="Genomic_DNA"/>
</dbReference>
<dbReference type="PANTHER" id="PTHR21310">
    <property type="entry name" value="AMINOGLYCOSIDE PHOSPHOTRANSFERASE-RELATED-RELATED"/>
    <property type="match status" value="1"/>
</dbReference>
<dbReference type="InterPro" id="IPR011009">
    <property type="entry name" value="Kinase-like_dom_sf"/>
</dbReference>
<evidence type="ECO:0000313" key="2">
    <source>
        <dbReference type="EMBL" id="KAK0303820.1"/>
    </source>
</evidence>
<protein>
    <recommendedName>
        <fullName evidence="1">Aminoglycoside phosphotransferase domain-containing protein</fullName>
    </recommendedName>
</protein>
<dbReference type="AlphaFoldDB" id="A0AAN6IZS4"/>
<dbReference type="CDD" id="cd05120">
    <property type="entry name" value="APH_ChoK_like"/>
    <property type="match status" value="1"/>
</dbReference>
<organism evidence="2 3">
    <name type="scientific">Friedmanniomyces endolithicus</name>
    <dbReference type="NCBI Taxonomy" id="329885"/>
    <lineage>
        <taxon>Eukaryota</taxon>
        <taxon>Fungi</taxon>
        <taxon>Dikarya</taxon>
        <taxon>Ascomycota</taxon>
        <taxon>Pezizomycotina</taxon>
        <taxon>Dothideomycetes</taxon>
        <taxon>Dothideomycetidae</taxon>
        <taxon>Mycosphaerellales</taxon>
        <taxon>Teratosphaeriaceae</taxon>
        <taxon>Friedmanniomyces</taxon>
    </lineage>
</organism>
<name>A0AAN6IZS4_9PEZI</name>
<evidence type="ECO:0000313" key="3">
    <source>
        <dbReference type="Proteomes" id="UP001168146"/>
    </source>
</evidence>
<dbReference type="Proteomes" id="UP001168146">
    <property type="component" value="Unassembled WGS sequence"/>
</dbReference>
<dbReference type="SUPFAM" id="SSF56112">
    <property type="entry name" value="Protein kinase-like (PK-like)"/>
    <property type="match status" value="1"/>
</dbReference>
<comment type="caution">
    <text evidence="2">The sequence shown here is derived from an EMBL/GenBank/DDBJ whole genome shotgun (WGS) entry which is preliminary data.</text>
</comment>
<dbReference type="Gene3D" id="3.90.1200.10">
    <property type="match status" value="1"/>
</dbReference>
<dbReference type="PANTHER" id="PTHR21310:SF55">
    <property type="entry name" value="AMINOGLYCOSIDE PHOSPHOTRANSFERASE DOMAIN-CONTAINING PROTEIN"/>
    <property type="match status" value="1"/>
</dbReference>
<dbReference type="InterPro" id="IPR051678">
    <property type="entry name" value="AGP_Transferase"/>
</dbReference>
<sequence>MDFVRRNTSVPVPKVYFACEHKGRTYIVMERINGDMVANEWYHRSEASKQNILRQLKCMVEEIRTLSRPAGVGVAIINQGPIFDPCLPAESYWGPFGSVAEFHRALNGDKFEDLQELASFYDQPWPDLVFTHGDLSSLNILCRGDKVVGIIDWETAGWFPPYWEYVTAWNVNPRNTFWQSEVGKFLTTLPYALEMDTIRLKYFGYCGYEGD</sequence>
<proteinExistence type="predicted"/>
<gene>
    <name evidence="2" type="ORF">LTR82_017427</name>
</gene>
<reference evidence="2" key="1">
    <citation type="submission" date="2021-12" db="EMBL/GenBank/DDBJ databases">
        <title>Black yeast isolated from Biological Soil Crust.</title>
        <authorList>
            <person name="Kurbessoian T."/>
        </authorList>
    </citation>
    <scope>NUCLEOTIDE SEQUENCE</scope>
    <source>
        <strain evidence="2">CCFEE 5208</strain>
    </source>
</reference>